<evidence type="ECO:0000313" key="1">
    <source>
        <dbReference type="Proteomes" id="UP000095280"/>
    </source>
</evidence>
<dbReference type="Pfam" id="PF24863">
    <property type="entry name" value="zf-CCCH_Mcm10"/>
    <property type="match status" value="1"/>
</dbReference>
<proteinExistence type="predicted"/>
<protein>
    <submittedName>
        <fullName evidence="2">Mcm10 domain-containing protein</fullName>
    </submittedName>
</protein>
<sequence>IASAKEQDSYFNTLERKEQVEAKLATITERKVRVADCAQCGVRCQQPSERCKTRGTPAELDYCGEEAVQVQGLQADDVHLGLPLSNASRAAVAAGRATRRPASLPSARGPTLERDVLLARGEERKFV</sequence>
<evidence type="ECO:0000313" key="2">
    <source>
        <dbReference type="WBParaSite" id="maker-unitig_27383-snap-gene-0.1-mRNA-1"/>
    </source>
</evidence>
<keyword evidence="1" id="KW-1185">Reference proteome</keyword>
<dbReference type="WBParaSite" id="maker-unitig_27383-snap-gene-0.1-mRNA-1">
    <property type="protein sequence ID" value="maker-unitig_27383-snap-gene-0.1-mRNA-1"/>
    <property type="gene ID" value="maker-unitig_27383-snap-gene-0.1"/>
</dbReference>
<accession>A0A1I8FBH6</accession>
<dbReference type="AlphaFoldDB" id="A0A1I8FBH6"/>
<reference evidence="2" key="1">
    <citation type="submission" date="2016-11" db="UniProtKB">
        <authorList>
            <consortium name="WormBaseParasite"/>
        </authorList>
    </citation>
    <scope>IDENTIFICATION</scope>
</reference>
<organism evidence="1 2">
    <name type="scientific">Macrostomum lignano</name>
    <dbReference type="NCBI Taxonomy" id="282301"/>
    <lineage>
        <taxon>Eukaryota</taxon>
        <taxon>Metazoa</taxon>
        <taxon>Spiralia</taxon>
        <taxon>Lophotrochozoa</taxon>
        <taxon>Platyhelminthes</taxon>
        <taxon>Rhabditophora</taxon>
        <taxon>Macrostomorpha</taxon>
        <taxon>Macrostomida</taxon>
        <taxon>Macrostomidae</taxon>
        <taxon>Macrostomum</taxon>
    </lineage>
</organism>
<dbReference type="Proteomes" id="UP000095280">
    <property type="component" value="Unplaced"/>
</dbReference>
<name>A0A1I8FBH6_9PLAT</name>